<dbReference type="Pfam" id="PF06888">
    <property type="entry name" value="Put_Phosphatase"/>
    <property type="match status" value="1"/>
</dbReference>
<gene>
    <name evidence="1" type="ORF">L484_008104</name>
</gene>
<organism evidence="1 2">
    <name type="scientific">Morus notabilis</name>
    <dbReference type="NCBI Taxonomy" id="981085"/>
    <lineage>
        <taxon>Eukaryota</taxon>
        <taxon>Viridiplantae</taxon>
        <taxon>Streptophyta</taxon>
        <taxon>Embryophyta</taxon>
        <taxon>Tracheophyta</taxon>
        <taxon>Spermatophyta</taxon>
        <taxon>Magnoliopsida</taxon>
        <taxon>eudicotyledons</taxon>
        <taxon>Gunneridae</taxon>
        <taxon>Pentapetalae</taxon>
        <taxon>rosids</taxon>
        <taxon>fabids</taxon>
        <taxon>Rosales</taxon>
        <taxon>Moraceae</taxon>
        <taxon>Moreae</taxon>
        <taxon>Morus</taxon>
    </lineage>
</organism>
<evidence type="ECO:0000313" key="2">
    <source>
        <dbReference type="Proteomes" id="UP000030645"/>
    </source>
</evidence>
<dbReference type="AlphaFoldDB" id="W9QMS4"/>
<dbReference type="eggNOG" id="KOG3120">
    <property type="taxonomic scope" value="Eukaryota"/>
</dbReference>
<accession>W9QMS4</accession>
<dbReference type="STRING" id="981085.W9QMS4"/>
<dbReference type="InterPro" id="IPR016965">
    <property type="entry name" value="Pase_PHOSPHO-typ"/>
</dbReference>
<proteinExistence type="predicted"/>
<keyword evidence="2" id="KW-1185">Reference proteome</keyword>
<dbReference type="PANTHER" id="PTHR20889">
    <property type="entry name" value="PHOSPHATASE, ORPHAN 1, 2"/>
    <property type="match status" value="1"/>
</dbReference>
<reference evidence="2" key="1">
    <citation type="submission" date="2013-01" db="EMBL/GenBank/DDBJ databases">
        <title>Draft Genome Sequence of a Mulberry Tree, Morus notabilis C.K. Schneid.</title>
        <authorList>
            <person name="He N."/>
            <person name="Zhao S."/>
        </authorList>
    </citation>
    <scope>NUCLEOTIDE SEQUENCE</scope>
</reference>
<dbReference type="EMBL" id="KE343549">
    <property type="protein sequence ID" value="EXB34844.1"/>
    <property type="molecule type" value="Genomic_DNA"/>
</dbReference>
<dbReference type="Proteomes" id="UP000030645">
    <property type="component" value="Unassembled WGS sequence"/>
</dbReference>
<evidence type="ECO:0000313" key="1">
    <source>
        <dbReference type="EMBL" id="EXB34844.1"/>
    </source>
</evidence>
<dbReference type="GO" id="GO:0016791">
    <property type="term" value="F:phosphatase activity"/>
    <property type="evidence" value="ECO:0007669"/>
    <property type="project" value="InterPro"/>
</dbReference>
<name>W9QMS4_9ROSA</name>
<protein>
    <submittedName>
        <fullName evidence="1">Inorganic pyrophosphatase 2</fullName>
    </submittedName>
</protein>
<sequence length="138" mass="15870">MMKELHEQGNTIDDIVEVLKRAPILPRVVPPPMGVILERIQITSAAAEEDKRIIYLGHDIVDYCPSLKLKEEDFILPRKNFPMWDLITDNPLLFKAEIHGWNDGEELEKIILRLIKTISVEKNASSISTDYKFPKMSV</sequence>
<dbReference type="PANTHER" id="PTHR20889:SF12">
    <property type="entry name" value="LP01149P"/>
    <property type="match status" value="1"/>
</dbReference>